<accession>A0AC61RCP8</accession>
<organism evidence="1 2">
    <name type="scientific">Lepagella muris</name>
    <dbReference type="NCBI Taxonomy" id="3032870"/>
    <lineage>
        <taxon>Bacteria</taxon>
        <taxon>Pseudomonadati</taxon>
        <taxon>Bacteroidota</taxon>
        <taxon>Bacteroidia</taxon>
        <taxon>Bacteroidales</taxon>
        <taxon>Muribaculaceae</taxon>
        <taxon>Lepagella</taxon>
    </lineage>
</organism>
<comment type="caution">
    <text evidence="1">The sequence shown here is derived from an EMBL/GenBank/DDBJ whole genome shotgun (WGS) entry which is preliminary data.</text>
</comment>
<protein>
    <submittedName>
        <fullName evidence="1">SusC/RagA family TonB-linked outer membrane protein</fullName>
    </submittedName>
</protein>
<proteinExistence type="predicted"/>
<name>A0AC61RCP8_9BACT</name>
<dbReference type="Proteomes" id="UP000306319">
    <property type="component" value="Unassembled WGS sequence"/>
</dbReference>
<evidence type="ECO:0000313" key="1">
    <source>
        <dbReference type="EMBL" id="TGY77525.1"/>
    </source>
</evidence>
<gene>
    <name evidence="1" type="ORF">E5331_13850</name>
</gene>
<reference evidence="1" key="1">
    <citation type="submission" date="2019-04" db="EMBL/GenBank/DDBJ databases">
        <title>Microbes associate with the intestines of laboratory mice.</title>
        <authorList>
            <person name="Navarre W."/>
            <person name="Wong E."/>
            <person name="Huang K."/>
            <person name="Tropini C."/>
            <person name="Ng K."/>
            <person name="Yu B."/>
        </authorList>
    </citation>
    <scope>NUCLEOTIDE SEQUENCE</scope>
    <source>
        <strain evidence="1">NM04_E33</strain>
    </source>
</reference>
<keyword evidence="2" id="KW-1185">Reference proteome</keyword>
<sequence length="1110" mass="123253">MRKLFLILMTVISCSLSLLAQTRTYHGTVLDAANNEPLIGATISPIGGGQGTAADIDGKFVLTVPSKVTQAKITYVGYKHQVVTLQNNMTIYLTSSSADLDDLVVVAYGTANKESLTGSVAVVGSKEIEDRPVTSVTSALEGNAPGVQVTSATTQPGQAPSIRVRGFSSVNGNNDALIVVDGSEYVGDIAAINPQDIESMSVLKDAASCALYGNRGANGVVLITTKKAKNLGKVDVTLQVRQGMYERALPMYDRMDANEWMETTFNAQVNGKITNEKVSRQDAINFWRDNFIPTYAKLNIYDADEKSVFDANGKLAASILPGYTGEDMDWWKGVSRTGYRQEYSVSMAGATEKFNAFASAGYLKENGYVLLTDYERFSGRVNLNANPVKFLKLGLNLSAAQQEMQRSPVDPDGLGYTNNPFSMTQNKAPIYPYYLHDEKGNVMYDPETGLPIWNQENYNTDGNIVWNIREDRRNYSVTQLDASMFGTIVLPYGFDITVKGTMFRDKTNEMQYNNNKIGSQANIGSLSHGFYRTKTHMFQQMLNWSHDYGAHHVDVLLDHENYAYSYEENYIRKSGQQLDGLIHMGNFAEMKDMTAYYTEYKLESYLGRARYNYEQKYFIEASIRRDGTSRFDKDNRWGTFWSTGASWAISKEKFMQDINWINFLKLRAAYGSVGNDASAGHYASWGIYNFGWAIGGSINNLVPAQLPPSNLRWESTKTFDLALEGSLFDDRFNFSIGYYNKRNTDLLFWRSSAPSSGNLGNTATAPMTLQNIGTMQNIGWELAFGVDIIRNQNIKWTFNVDASFLKNKIIKLPDNQDIPGDALFIGKSLYEQYTYEWAGIDRTNGRSLYVIDPESPDFYSYNDQNQKIYNGSEYASRVQNAAANGALVEIDGKYYTYNTAYASRKIIGTSLPTVYGSFGTNVAWKGISLGMLFSYSLGGKTYDGNYAGLTGVGSSGASALHKDLLNAWSQKPDGIADHTVGSSNLTYIGADGQPVSTSVEKVFIGAGNIIDPNGIPQLNTSYNSYSNSASSRYIVNNNYLIFKNLNLSYDLPDSWVRTMKLQNLNIGVSVDNVFIATKRKGINPQYNFSGGQGQYFVPSRVYSFQLTAKF</sequence>
<dbReference type="EMBL" id="SRYB01000023">
    <property type="protein sequence ID" value="TGY77525.1"/>
    <property type="molecule type" value="Genomic_DNA"/>
</dbReference>
<evidence type="ECO:0000313" key="2">
    <source>
        <dbReference type="Proteomes" id="UP000306319"/>
    </source>
</evidence>